<dbReference type="RefSeq" id="WP_157389017.1">
    <property type="nucleotide sequence ID" value="NZ_WRPP01000003.1"/>
</dbReference>
<dbReference type="InterPro" id="IPR013324">
    <property type="entry name" value="RNA_pol_sigma_r3/r4-like"/>
</dbReference>
<protein>
    <submittedName>
        <fullName evidence="3">DUF2637 domain-containing protein</fullName>
    </submittedName>
</protein>
<feature type="transmembrane region" description="Helical" evidence="2">
    <location>
        <begin position="102"/>
        <end position="123"/>
    </location>
</feature>
<keyword evidence="4" id="KW-1185">Reference proteome</keyword>
<dbReference type="InterPro" id="IPR036388">
    <property type="entry name" value="WH-like_DNA-bd_sf"/>
</dbReference>
<accession>A0A7K1UYM7</accession>
<keyword evidence="2" id="KW-1133">Transmembrane helix</keyword>
<evidence type="ECO:0000256" key="2">
    <source>
        <dbReference type="SAM" id="Phobius"/>
    </source>
</evidence>
<evidence type="ECO:0000313" key="4">
    <source>
        <dbReference type="Proteomes" id="UP000466794"/>
    </source>
</evidence>
<feature type="transmembrane region" description="Helical" evidence="2">
    <location>
        <begin position="40"/>
        <end position="62"/>
    </location>
</feature>
<dbReference type="AlphaFoldDB" id="A0A7K1UYM7"/>
<organism evidence="3 4">
    <name type="scientific">Nocardia terrae</name>
    <dbReference type="NCBI Taxonomy" id="2675851"/>
    <lineage>
        <taxon>Bacteria</taxon>
        <taxon>Bacillati</taxon>
        <taxon>Actinomycetota</taxon>
        <taxon>Actinomycetes</taxon>
        <taxon>Mycobacteriales</taxon>
        <taxon>Nocardiaceae</taxon>
        <taxon>Nocardia</taxon>
    </lineage>
</organism>
<evidence type="ECO:0000256" key="1">
    <source>
        <dbReference type="SAM" id="MobiDB-lite"/>
    </source>
</evidence>
<gene>
    <name evidence="3" type="ORF">GPX89_19835</name>
</gene>
<sequence>MTGNDAGADAVRSNDAAHRSAPGSAYKAARPEAETAAVRFFWGELILMALMSIGGNTVHAVLNAPHGLAVVAGFVAMFPPIALLAATHGVGLLVRARANATLAYWFVVSLTSAIALIAFRLSFDALRALAIQVGMAAHLALLVPLIIDGAIGQATIALLVLARSPRTDNEAPAQPLRTDYDPVRTTGTVRTTSVREVHTETRSTATELHAPRPMAEIESAQPTVIEAGGAQDRWIEIAESVCNADPAGRRDPDKVATILRLKFEENWSHSRIAEQVELSSSAVTRTLTAARDHLEGWESGEPIHPTNTLAPLPDPREG</sequence>
<name>A0A7K1UYM7_9NOCA</name>
<evidence type="ECO:0000313" key="3">
    <source>
        <dbReference type="EMBL" id="MVU79486.1"/>
    </source>
</evidence>
<keyword evidence="2" id="KW-0812">Transmembrane</keyword>
<dbReference type="Gene3D" id="1.10.10.10">
    <property type="entry name" value="Winged helix-like DNA-binding domain superfamily/Winged helix DNA-binding domain"/>
    <property type="match status" value="1"/>
</dbReference>
<feature type="region of interest" description="Disordered" evidence="1">
    <location>
        <begin position="295"/>
        <end position="318"/>
    </location>
</feature>
<dbReference type="EMBL" id="WRPP01000003">
    <property type="protein sequence ID" value="MVU79486.1"/>
    <property type="molecule type" value="Genomic_DNA"/>
</dbReference>
<keyword evidence="2" id="KW-0472">Membrane</keyword>
<comment type="caution">
    <text evidence="3">The sequence shown here is derived from an EMBL/GenBank/DDBJ whole genome shotgun (WGS) entry which is preliminary data.</text>
</comment>
<dbReference type="Pfam" id="PF10935">
    <property type="entry name" value="DUF2637"/>
    <property type="match status" value="1"/>
</dbReference>
<dbReference type="InterPro" id="IPR021235">
    <property type="entry name" value="DUF2637"/>
</dbReference>
<dbReference type="Proteomes" id="UP000466794">
    <property type="component" value="Unassembled WGS sequence"/>
</dbReference>
<feature type="transmembrane region" description="Helical" evidence="2">
    <location>
        <begin position="135"/>
        <end position="161"/>
    </location>
</feature>
<dbReference type="SUPFAM" id="SSF88659">
    <property type="entry name" value="Sigma3 and sigma4 domains of RNA polymerase sigma factors"/>
    <property type="match status" value="1"/>
</dbReference>
<reference evidence="3 4" key="1">
    <citation type="submission" date="2019-12" db="EMBL/GenBank/DDBJ databases">
        <title>Nocardia sp. nov. ET3-3 isolated from soil.</title>
        <authorList>
            <person name="Kanchanasin P."/>
            <person name="Tanasupawat S."/>
            <person name="Yuki M."/>
            <person name="Kudo T."/>
        </authorList>
    </citation>
    <scope>NUCLEOTIDE SEQUENCE [LARGE SCALE GENOMIC DNA]</scope>
    <source>
        <strain evidence="3 4">ET3-3</strain>
    </source>
</reference>
<feature type="transmembrane region" description="Helical" evidence="2">
    <location>
        <begin position="68"/>
        <end position="90"/>
    </location>
</feature>
<proteinExistence type="predicted"/>